<dbReference type="PATRIC" id="fig|1121328.3.peg.1045"/>
<dbReference type="Proteomes" id="UP000323392">
    <property type="component" value="Unassembled WGS sequence"/>
</dbReference>
<dbReference type="EMBL" id="LSFY01000001">
    <property type="protein sequence ID" value="KXZ39963.1"/>
    <property type="molecule type" value="Genomic_DNA"/>
</dbReference>
<organism evidence="1 3">
    <name type="scientific">Alkalithermobacter thermoalcaliphilus JW-YL-7 = DSM 7308</name>
    <dbReference type="NCBI Taxonomy" id="1121328"/>
    <lineage>
        <taxon>Bacteria</taxon>
        <taxon>Bacillati</taxon>
        <taxon>Bacillota</taxon>
        <taxon>Clostridia</taxon>
        <taxon>Peptostreptococcales</taxon>
        <taxon>Tepidibacteraceae</taxon>
        <taxon>Alkalithermobacter</taxon>
    </lineage>
</organism>
<comment type="caution">
    <text evidence="1">The sequence shown here is derived from an EMBL/GenBank/DDBJ whole genome shotgun (WGS) entry which is preliminary data.</text>
</comment>
<name>A0A150FQS1_CLOPD</name>
<evidence type="ECO:0000313" key="3">
    <source>
        <dbReference type="Proteomes" id="UP000092605"/>
    </source>
</evidence>
<dbReference type="RefSeq" id="WP_161937483.1">
    <property type="nucleotide sequence ID" value="NZ_FRBG01000005.1"/>
</dbReference>
<reference evidence="2 4" key="2">
    <citation type="submission" date="2016-11" db="EMBL/GenBank/DDBJ databases">
        <authorList>
            <person name="Varghese N."/>
            <person name="Submissions S."/>
        </authorList>
    </citation>
    <scope>NUCLEOTIDE SEQUENCE [LARGE SCALE GENOMIC DNA]</scope>
    <source>
        <strain evidence="2 4">DSM 7308</strain>
    </source>
</reference>
<keyword evidence="4" id="KW-1185">Reference proteome</keyword>
<protein>
    <submittedName>
        <fullName evidence="1">Uncharacterized protein</fullName>
    </submittedName>
</protein>
<evidence type="ECO:0000313" key="1">
    <source>
        <dbReference type="EMBL" id="KXZ39963.1"/>
    </source>
</evidence>
<dbReference type="EMBL" id="FRBG01000005">
    <property type="protein sequence ID" value="SHK75431.1"/>
    <property type="molecule type" value="Genomic_DNA"/>
</dbReference>
<dbReference type="Proteomes" id="UP000092605">
    <property type="component" value="Unassembled WGS sequence"/>
</dbReference>
<sequence>MPEINYFKNKSVKVVKTNGNNSYIDKETSADFYDVNFHDLKSLKKNNKTKNNKGV</sequence>
<reference evidence="1 3" key="1">
    <citation type="submission" date="2016-02" db="EMBL/GenBank/DDBJ databases">
        <title>Draft genome sequence for Clostridium paradoxum JW-YL-7.</title>
        <authorList>
            <person name="Utturkar S.M."/>
            <person name="Lancaster A."/>
            <person name="Poole F.L."/>
            <person name="Adams M.W."/>
            <person name="Brown S.D."/>
        </authorList>
    </citation>
    <scope>NUCLEOTIDE SEQUENCE [LARGE SCALE GENOMIC DNA]</scope>
    <source>
        <strain evidence="1 3">JW-YL-7</strain>
    </source>
</reference>
<gene>
    <name evidence="1" type="ORF">JWYL7_1038</name>
    <name evidence="2" type="ORF">SAMN05661008_00814</name>
</gene>
<dbReference type="AlphaFoldDB" id="A0A150FQS1"/>
<accession>A0A150FQS1</accession>
<evidence type="ECO:0000313" key="2">
    <source>
        <dbReference type="EMBL" id="SHK75431.1"/>
    </source>
</evidence>
<proteinExistence type="predicted"/>
<evidence type="ECO:0000313" key="4">
    <source>
        <dbReference type="Proteomes" id="UP000323392"/>
    </source>
</evidence>